<feature type="domain" description="HMA" evidence="2">
    <location>
        <begin position="22"/>
        <end position="89"/>
    </location>
</feature>
<keyword evidence="4" id="KW-1185">Reference proteome</keyword>
<organism evidence="3 4">
    <name type="scientific">Niabella yanshanensis</name>
    <dbReference type="NCBI Taxonomy" id="577386"/>
    <lineage>
        <taxon>Bacteria</taxon>
        <taxon>Pseudomonadati</taxon>
        <taxon>Bacteroidota</taxon>
        <taxon>Chitinophagia</taxon>
        <taxon>Chitinophagales</taxon>
        <taxon>Chitinophagaceae</taxon>
        <taxon>Niabella</taxon>
    </lineage>
</organism>
<keyword evidence="1" id="KW-0732">Signal</keyword>
<dbReference type="CDD" id="cd00371">
    <property type="entry name" value="HMA"/>
    <property type="match status" value="1"/>
</dbReference>
<protein>
    <submittedName>
        <fullName evidence="3">Heavy-metal-associated domain-containing protein</fullName>
    </submittedName>
</protein>
<evidence type="ECO:0000259" key="2">
    <source>
        <dbReference type="PROSITE" id="PS50846"/>
    </source>
</evidence>
<dbReference type="Gene3D" id="3.30.70.100">
    <property type="match status" value="1"/>
</dbReference>
<evidence type="ECO:0000313" key="3">
    <source>
        <dbReference type="EMBL" id="WQD36493.1"/>
    </source>
</evidence>
<name>A0ABZ0W1G2_9BACT</name>
<dbReference type="Pfam" id="PF00403">
    <property type="entry name" value="HMA"/>
    <property type="match status" value="1"/>
</dbReference>
<proteinExistence type="predicted"/>
<dbReference type="InterPro" id="IPR036163">
    <property type="entry name" value="HMA_dom_sf"/>
</dbReference>
<dbReference type="PROSITE" id="PS50846">
    <property type="entry name" value="HMA_2"/>
    <property type="match status" value="1"/>
</dbReference>
<dbReference type="InterPro" id="IPR006121">
    <property type="entry name" value="HMA_dom"/>
</dbReference>
<evidence type="ECO:0000313" key="4">
    <source>
        <dbReference type="Proteomes" id="UP001325680"/>
    </source>
</evidence>
<dbReference type="SUPFAM" id="SSF55008">
    <property type="entry name" value="HMA, heavy metal-associated domain"/>
    <property type="match status" value="1"/>
</dbReference>
<dbReference type="RefSeq" id="WP_114790127.1">
    <property type="nucleotide sequence ID" value="NZ_CP139960.1"/>
</dbReference>
<reference evidence="3 4" key="1">
    <citation type="submission" date="2023-12" db="EMBL/GenBank/DDBJ databases">
        <title>Genome sequencing and assembly of bacterial species from a model synthetic community.</title>
        <authorList>
            <person name="Hogle S.L."/>
        </authorList>
    </citation>
    <scope>NUCLEOTIDE SEQUENCE [LARGE SCALE GENOMIC DNA]</scope>
    <source>
        <strain evidence="3 4">HAMBI_3031</strain>
    </source>
</reference>
<feature type="chain" id="PRO_5046134690" evidence="1">
    <location>
        <begin position="20"/>
        <end position="179"/>
    </location>
</feature>
<sequence length="179" mass="19617">MKKLIFFLIIAVSMIQANAQFSKATLQANGLTCALCSNAINKSLQKVGFVESVKSDIKNTAFNIQFKQGSEVNVDQIRKAVEEAGFSVGSLKLTGDFNNLKVENDQHHKIGNANFHFVKVKDQVLNGEQTITIVDKNFVSDKTFKAMKAATQKDCINTGKASHCCSDVAQGARIYHTTI</sequence>
<accession>A0ABZ0W1G2</accession>
<evidence type="ECO:0000256" key="1">
    <source>
        <dbReference type="SAM" id="SignalP"/>
    </source>
</evidence>
<gene>
    <name evidence="3" type="ORF">U0035_12530</name>
</gene>
<dbReference type="EMBL" id="CP139960">
    <property type="protein sequence ID" value="WQD36493.1"/>
    <property type="molecule type" value="Genomic_DNA"/>
</dbReference>
<dbReference type="Proteomes" id="UP001325680">
    <property type="component" value="Chromosome"/>
</dbReference>
<feature type="signal peptide" evidence="1">
    <location>
        <begin position="1"/>
        <end position="19"/>
    </location>
</feature>